<sequence>MRNGWSPYLGGALTGLLLVASVLVTYQLFGHPRYLGTSTAYVRVSGMIEKAVSPQAVARNEYYRKEGTGIDWKVMLVLGVPLGALLAALRNGEFRLRWVPERWTRCFGNSPVVRAIGAFIGGFLIIYGARLAGGCPSGHGLSGMSQLAVSAFFVVTGFFAGGIPLALILYGRERR</sequence>
<feature type="transmembrane region" description="Helical" evidence="9">
    <location>
        <begin position="7"/>
        <end position="29"/>
    </location>
</feature>
<evidence type="ECO:0000256" key="1">
    <source>
        <dbReference type="ARBA" id="ARBA00004429"/>
    </source>
</evidence>
<evidence type="ECO:0000313" key="10">
    <source>
        <dbReference type="EMBL" id="HFC98681.1"/>
    </source>
</evidence>
<keyword evidence="7 9" id="KW-0472">Membrane</keyword>
<dbReference type="Proteomes" id="UP000886043">
    <property type="component" value="Unassembled WGS sequence"/>
</dbReference>
<keyword evidence="2" id="KW-0813">Transport</keyword>
<name>A0A7C3GLP2_9BACT</name>
<protein>
    <submittedName>
        <fullName evidence="10">YeeE/YedE family protein</fullName>
    </submittedName>
</protein>
<evidence type="ECO:0000256" key="4">
    <source>
        <dbReference type="ARBA" id="ARBA00022519"/>
    </source>
</evidence>
<keyword evidence="4" id="KW-0997">Cell inner membrane</keyword>
<evidence type="ECO:0000256" key="3">
    <source>
        <dbReference type="ARBA" id="ARBA00022475"/>
    </source>
</evidence>
<feature type="transmembrane region" description="Helical" evidence="9">
    <location>
        <begin position="149"/>
        <end position="170"/>
    </location>
</feature>
<comment type="similarity">
    <text evidence="8">Belongs to the TsuA/YedE (TC 9.B.102) family.</text>
</comment>
<evidence type="ECO:0000256" key="5">
    <source>
        <dbReference type="ARBA" id="ARBA00022692"/>
    </source>
</evidence>
<keyword evidence="3" id="KW-1003">Cell membrane</keyword>
<dbReference type="Pfam" id="PF04143">
    <property type="entry name" value="Sulf_transp"/>
    <property type="match status" value="1"/>
</dbReference>
<comment type="subcellular location">
    <subcellularLocation>
        <location evidence="1">Cell inner membrane</location>
        <topology evidence="1">Multi-pass membrane protein</topology>
    </subcellularLocation>
</comment>
<dbReference type="InterPro" id="IPR007272">
    <property type="entry name" value="Sulf_transp_TsuA/YedE"/>
</dbReference>
<evidence type="ECO:0000256" key="9">
    <source>
        <dbReference type="SAM" id="Phobius"/>
    </source>
</evidence>
<feature type="transmembrane region" description="Helical" evidence="9">
    <location>
        <begin position="72"/>
        <end position="90"/>
    </location>
</feature>
<proteinExistence type="inferred from homology"/>
<keyword evidence="6 9" id="KW-1133">Transmembrane helix</keyword>
<dbReference type="GO" id="GO:0005886">
    <property type="term" value="C:plasma membrane"/>
    <property type="evidence" value="ECO:0007669"/>
    <property type="project" value="UniProtKB-SubCell"/>
</dbReference>
<keyword evidence="5 9" id="KW-0812">Transmembrane</keyword>
<dbReference type="PANTHER" id="PTHR30574">
    <property type="entry name" value="INNER MEMBRANE PROTEIN YEDE"/>
    <property type="match status" value="1"/>
</dbReference>
<comment type="caution">
    <text evidence="10">The sequence shown here is derived from an EMBL/GenBank/DDBJ whole genome shotgun (WGS) entry which is preliminary data.</text>
</comment>
<evidence type="ECO:0000256" key="6">
    <source>
        <dbReference type="ARBA" id="ARBA00022989"/>
    </source>
</evidence>
<reference evidence="10" key="1">
    <citation type="journal article" date="2020" name="mSystems">
        <title>Genome- and Community-Level Interaction Insights into Carbon Utilization and Element Cycling Functions of Hydrothermarchaeota in Hydrothermal Sediment.</title>
        <authorList>
            <person name="Zhou Z."/>
            <person name="Liu Y."/>
            <person name="Xu W."/>
            <person name="Pan J."/>
            <person name="Luo Z.H."/>
            <person name="Li M."/>
        </authorList>
    </citation>
    <scope>NUCLEOTIDE SEQUENCE [LARGE SCALE GENOMIC DNA]</scope>
    <source>
        <strain evidence="10">HyVt-483</strain>
    </source>
</reference>
<dbReference type="EMBL" id="DRMH01000132">
    <property type="protein sequence ID" value="HFC98681.1"/>
    <property type="molecule type" value="Genomic_DNA"/>
</dbReference>
<gene>
    <name evidence="10" type="ORF">ENJ40_09560</name>
</gene>
<evidence type="ECO:0000256" key="7">
    <source>
        <dbReference type="ARBA" id="ARBA00023136"/>
    </source>
</evidence>
<evidence type="ECO:0000256" key="2">
    <source>
        <dbReference type="ARBA" id="ARBA00022448"/>
    </source>
</evidence>
<organism evidence="10">
    <name type="scientific">Thermosulfurimonas dismutans</name>
    <dbReference type="NCBI Taxonomy" id="999894"/>
    <lineage>
        <taxon>Bacteria</taxon>
        <taxon>Pseudomonadati</taxon>
        <taxon>Thermodesulfobacteriota</taxon>
        <taxon>Thermodesulfobacteria</taxon>
        <taxon>Thermodesulfobacteriales</taxon>
        <taxon>Thermodesulfobacteriaceae</taxon>
        <taxon>Thermosulfurimonas</taxon>
    </lineage>
</organism>
<dbReference type="AlphaFoldDB" id="A0A7C3GLP2"/>
<evidence type="ECO:0000256" key="8">
    <source>
        <dbReference type="ARBA" id="ARBA00035655"/>
    </source>
</evidence>
<dbReference type="PANTHER" id="PTHR30574:SF1">
    <property type="entry name" value="SULPHUR TRANSPORT DOMAIN-CONTAINING PROTEIN"/>
    <property type="match status" value="1"/>
</dbReference>
<accession>A0A7C3GLP2</accession>
<feature type="transmembrane region" description="Helical" evidence="9">
    <location>
        <begin position="111"/>
        <end position="129"/>
    </location>
</feature>